<evidence type="ECO:0008006" key="4">
    <source>
        <dbReference type="Google" id="ProtNLM"/>
    </source>
</evidence>
<dbReference type="OrthoDB" id="1317478at2"/>
<organism evidence="2 3">
    <name type="scientific">Pseudomonas putida</name>
    <name type="common">Arthrobacter siderocapsulatus</name>
    <dbReference type="NCBI Taxonomy" id="303"/>
    <lineage>
        <taxon>Bacteria</taxon>
        <taxon>Pseudomonadati</taxon>
        <taxon>Pseudomonadota</taxon>
        <taxon>Gammaproteobacteria</taxon>
        <taxon>Pseudomonadales</taxon>
        <taxon>Pseudomonadaceae</taxon>
        <taxon>Pseudomonas</taxon>
    </lineage>
</organism>
<sequence length="497" mass="55006">MPPPPSWDKPLIPVQLWLLCCAALLLHVLPLLMADMPFLDDYAREHLARNDWMDVGRPLMVALYAALSFAPAAVNLYPLPLLLAVLVTGYALVRLLRYWFETPSLSSVLLVLPLWFQPYFLQNLSYQYDGASMALSMAAAVWAITLGTQRWRGGLCGGLLVAAGAALYQPSVNVFAGLCALEVMRRVIEGDRGAVVCRLAVARAGQLLLGVLLYYASSAWLVTSTRGGLLPLDGRWLAEVMARLRTTAEVVSLLITPGNAWLFALLLLCTALALLRELQRLWQRPATAGERLGLMAALLMAIVLVVLFVPGFILLLAEFEQSVRVLMGLGVLLMLLYALVHRALASWPRLRLLAQVTPLLFMLSFSFAYGRVLVLQKALHQSIAQMLAHDLLSFGKAEHYYVLGYWLKRPWIPAAAGTLQAMPAMAKVHAYNYLVLPEMLPRVGIDELHTFYQPPPLGRQQVLAASPTPQVSNRFYDIHRVGDDAYVLVKPPEGYGQ</sequence>
<feature type="transmembrane region" description="Helical" evidence="1">
    <location>
        <begin position="195"/>
        <end position="216"/>
    </location>
</feature>
<keyword evidence="1" id="KW-0472">Membrane</keyword>
<feature type="transmembrane region" description="Helical" evidence="1">
    <location>
        <begin position="98"/>
        <end position="116"/>
    </location>
</feature>
<name>A0A2S3WWK4_PSEPU</name>
<evidence type="ECO:0000313" key="3">
    <source>
        <dbReference type="Proteomes" id="UP000237230"/>
    </source>
</evidence>
<dbReference type="AlphaFoldDB" id="A0A2S3WWK4"/>
<feature type="transmembrane region" description="Helical" evidence="1">
    <location>
        <begin position="250"/>
        <end position="275"/>
    </location>
</feature>
<feature type="transmembrane region" description="Helical" evidence="1">
    <location>
        <begin position="296"/>
        <end position="317"/>
    </location>
</feature>
<feature type="transmembrane region" description="Helical" evidence="1">
    <location>
        <begin position="12"/>
        <end position="34"/>
    </location>
</feature>
<comment type="caution">
    <text evidence="2">The sequence shown here is derived from an EMBL/GenBank/DDBJ whole genome shotgun (WGS) entry which is preliminary data.</text>
</comment>
<dbReference type="RefSeq" id="WP_103449104.1">
    <property type="nucleotide sequence ID" value="NZ_MINH01000021.1"/>
</dbReference>
<dbReference type="EMBL" id="MINH01000021">
    <property type="protein sequence ID" value="POG05681.1"/>
    <property type="molecule type" value="Genomic_DNA"/>
</dbReference>
<accession>A0A2S3WWK4</accession>
<evidence type="ECO:0000313" key="2">
    <source>
        <dbReference type="EMBL" id="POG05681.1"/>
    </source>
</evidence>
<feature type="transmembrane region" description="Helical" evidence="1">
    <location>
        <begin position="159"/>
        <end position="183"/>
    </location>
</feature>
<keyword evidence="1" id="KW-1133">Transmembrane helix</keyword>
<reference evidence="2 3" key="2">
    <citation type="submission" date="2018-03" db="EMBL/GenBank/DDBJ databases">
        <title>Draft genome of Pseudomonas putida strain KH-21-114.</title>
        <authorList>
            <person name="Yoshizawa S."/>
            <person name="Khan N.H."/>
            <person name="Nishimura M."/>
            <person name="Chiura H.X."/>
            <person name="Ogura Y."/>
            <person name="Hayashi T."/>
            <person name="Kogure K."/>
        </authorList>
    </citation>
    <scope>NUCLEOTIDE SEQUENCE [LARGE SCALE GENOMIC DNA]</scope>
    <source>
        <strain evidence="2 3">KH-21-114</strain>
    </source>
</reference>
<dbReference type="InterPro" id="IPR025686">
    <property type="entry name" value="Glucos_trans_II"/>
</dbReference>
<evidence type="ECO:0000256" key="1">
    <source>
        <dbReference type="SAM" id="Phobius"/>
    </source>
</evidence>
<feature type="transmembrane region" description="Helical" evidence="1">
    <location>
        <begin position="352"/>
        <end position="370"/>
    </location>
</feature>
<feature type="transmembrane region" description="Helical" evidence="1">
    <location>
        <begin position="323"/>
        <end position="340"/>
    </location>
</feature>
<proteinExistence type="predicted"/>
<feature type="transmembrane region" description="Helical" evidence="1">
    <location>
        <begin position="55"/>
        <end position="78"/>
    </location>
</feature>
<gene>
    <name evidence="2" type="ORF">BGP84_22715</name>
</gene>
<protein>
    <recommendedName>
        <fullName evidence="4">Glucosyltransferase GtrII-like protein</fullName>
    </recommendedName>
</protein>
<keyword evidence="1" id="KW-0812">Transmembrane</keyword>
<dbReference type="Pfam" id="PF14264">
    <property type="entry name" value="Glucos_trans_II"/>
    <property type="match status" value="1"/>
</dbReference>
<reference evidence="2 3" key="1">
    <citation type="submission" date="2016-08" db="EMBL/GenBank/DDBJ databases">
        <authorList>
            <person name="Seilhamer J.J."/>
        </authorList>
    </citation>
    <scope>NUCLEOTIDE SEQUENCE [LARGE SCALE GENOMIC DNA]</scope>
    <source>
        <strain evidence="2 3">KH-21-114</strain>
    </source>
</reference>
<dbReference type="Proteomes" id="UP000237230">
    <property type="component" value="Unassembled WGS sequence"/>
</dbReference>